<dbReference type="OrthoDB" id="7667520at2759"/>
<accession>A0A0J7K446</accession>
<gene>
    <name evidence="1" type="ORF">RF55_16567</name>
</gene>
<keyword evidence="1" id="KW-0808">Transferase</keyword>
<reference evidence="1 2" key="1">
    <citation type="submission" date="2015-04" db="EMBL/GenBank/DDBJ databases">
        <title>Lasius niger genome sequencing.</title>
        <authorList>
            <person name="Konorov E.A."/>
            <person name="Nikitin M.A."/>
            <person name="Kirill M.V."/>
            <person name="Chang P."/>
        </authorList>
    </citation>
    <scope>NUCLEOTIDE SEQUENCE [LARGE SCALE GENOMIC DNA]</scope>
    <source>
        <tissue evidence="1">Whole</tissue>
    </source>
</reference>
<dbReference type="Proteomes" id="UP000036403">
    <property type="component" value="Unassembled WGS sequence"/>
</dbReference>
<sequence>MISEEKWNFLNLQREPGRIGSIDDVESIECTETPAQIAEAMDTEDVPNSQSTKTDTFGQQSFESYPSFVVVVDDGPSEPQKRRGTIDFITTKVAAALDKCKRFTGLEQIFYSQKKKEKREERARIIKELVKKNHFQHLTLHWDSKQFPSAAQKMVPKLTVVVSDVDFGVLLGTPTLENETGNSQASAIFELLQEYGIADTVVALCCDTTPSNTGRKNGAAVLLQQLLDQDTLLLPCRHHILELLLRAAFESKFSEITGPNVPMFADFKSKWSTLNISNFSFGINDQNVYELLKDDLNKIRNFIEQNLQIEQVRDDYRELLDLCAIFIRSVPQNDVVFRAPGAMHHAVDVKGDL</sequence>
<keyword evidence="2" id="KW-1185">Reference proteome</keyword>
<proteinExistence type="predicted"/>
<keyword evidence="1" id="KW-0418">Kinase</keyword>
<dbReference type="GO" id="GO:0016301">
    <property type="term" value="F:kinase activity"/>
    <property type="evidence" value="ECO:0007669"/>
    <property type="project" value="UniProtKB-KW"/>
</dbReference>
<name>A0A0J7K446_LASNI</name>
<evidence type="ECO:0000313" key="2">
    <source>
        <dbReference type="Proteomes" id="UP000036403"/>
    </source>
</evidence>
<evidence type="ECO:0000313" key="1">
    <source>
        <dbReference type="EMBL" id="KMQ85092.1"/>
    </source>
</evidence>
<organism evidence="1 2">
    <name type="scientific">Lasius niger</name>
    <name type="common">Black garden ant</name>
    <dbReference type="NCBI Taxonomy" id="67767"/>
    <lineage>
        <taxon>Eukaryota</taxon>
        <taxon>Metazoa</taxon>
        <taxon>Ecdysozoa</taxon>
        <taxon>Arthropoda</taxon>
        <taxon>Hexapoda</taxon>
        <taxon>Insecta</taxon>
        <taxon>Pterygota</taxon>
        <taxon>Neoptera</taxon>
        <taxon>Endopterygota</taxon>
        <taxon>Hymenoptera</taxon>
        <taxon>Apocrita</taxon>
        <taxon>Aculeata</taxon>
        <taxon>Formicoidea</taxon>
        <taxon>Formicidae</taxon>
        <taxon>Formicinae</taxon>
        <taxon>Lasius</taxon>
        <taxon>Lasius</taxon>
    </lineage>
</organism>
<dbReference type="PaxDb" id="67767-A0A0J7K446"/>
<dbReference type="AlphaFoldDB" id="A0A0J7K446"/>
<dbReference type="EMBL" id="LBMM01014657">
    <property type="protein sequence ID" value="KMQ85092.1"/>
    <property type="molecule type" value="Genomic_DNA"/>
</dbReference>
<comment type="caution">
    <text evidence="1">The sequence shown here is derived from an EMBL/GenBank/DDBJ whole genome shotgun (WGS) entry which is preliminary data.</text>
</comment>
<protein>
    <submittedName>
        <fullName evidence="1">Adenylate kinase 9-like protein</fullName>
    </submittedName>
</protein>